<dbReference type="InterPro" id="IPR036390">
    <property type="entry name" value="WH_DNA-bd_sf"/>
</dbReference>
<dbReference type="EMBL" id="CP025611">
    <property type="protein sequence ID" value="AUN28940.1"/>
    <property type="molecule type" value="Genomic_DNA"/>
</dbReference>
<organism evidence="1 2">
    <name type="scientific">Niveispirillum cyanobacteriorum</name>
    <dbReference type="NCBI Taxonomy" id="1612173"/>
    <lineage>
        <taxon>Bacteria</taxon>
        <taxon>Pseudomonadati</taxon>
        <taxon>Pseudomonadota</taxon>
        <taxon>Alphaproteobacteria</taxon>
        <taxon>Rhodospirillales</taxon>
        <taxon>Azospirillaceae</taxon>
        <taxon>Niveispirillum</taxon>
    </lineage>
</organism>
<dbReference type="Proteomes" id="UP000234752">
    <property type="component" value="Chromosome eg_1"/>
</dbReference>
<proteinExistence type="predicted"/>
<dbReference type="AlphaFoldDB" id="A0A2K9N742"/>
<dbReference type="InterPro" id="IPR005149">
    <property type="entry name" value="Tscrpt_reg_PadR_N"/>
</dbReference>
<dbReference type="KEGG" id="ncb:C0V82_00735"/>
<reference evidence="1 2" key="1">
    <citation type="submission" date="2017-12" db="EMBL/GenBank/DDBJ databases">
        <title>Genomes of bacteria within cyanobacterial aggregates.</title>
        <authorList>
            <person name="Cai H."/>
        </authorList>
    </citation>
    <scope>NUCLEOTIDE SEQUENCE [LARGE SCALE GENOMIC DNA]</scope>
    <source>
        <strain evidence="1 2">TH16</strain>
    </source>
</reference>
<accession>A0A2K9N742</accession>
<name>A0A2K9N742_9PROT</name>
<protein>
    <submittedName>
        <fullName evidence="1">PadR family transcriptional regulator</fullName>
    </submittedName>
</protein>
<evidence type="ECO:0000313" key="1">
    <source>
        <dbReference type="EMBL" id="AUN28940.1"/>
    </source>
</evidence>
<gene>
    <name evidence="1" type="ORF">C0V82_00735</name>
</gene>
<dbReference type="OrthoDB" id="120743at2"/>
<dbReference type="Gene3D" id="1.10.10.10">
    <property type="entry name" value="Winged helix-like DNA-binding domain superfamily/Winged helix DNA-binding domain"/>
    <property type="match status" value="1"/>
</dbReference>
<dbReference type="RefSeq" id="WP_102110697.1">
    <property type="nucleotide sequence ID" value="NZ_BMGN01000005.1"/>
</dbReference>
<dbReference type="SUPFAM" id="SSF46785">
    <property type="entry name" value="Winged helix' DNA-binding domain"/>
    <property type="match status" value="1"/>
</dbReference>
<evidence type="ECO:0000313" key="2">
    <source>
        <dbReference type="Proteomes" id="UP000234752"/>
    </source>
</evidence>
<keyword evidence="2" id="KW-1185">Reference proteome</keyword>
<dbReference type="InterPro" id="IPR036388">
    <property type="entry name" value="WH-like_DNA-bd_sf"/>
</dbReference>
<sequence>MKAVANATLGQFEQVVLTAVLSLGDSAYGVTIHAKVEELSRPRKVALGAVYATLDRMEDKGLVTSWMTDPTPERGGRAKRCFRLEVSGEMALRDAAATAKRICDAIEQQWGVGIWKDSAIA</sequence>
<dbReference type="Pfam" id="PF03551">
    <property type="entry name" value="PadR"/>
    <property type="match status" value="1"/>
</dbReference>